<reference evidence="2 3" key="1">
    <citation type="journal article" date="2011" name="PLoS ONE">
        <title>Haloquadratum walsbyi: limited diversity in a global pond.</title>
        <authorList>
            <person name="Dyall-Smith M."/>
            <person name="Pfeiffer F."/>
            <person name="Klee K."/>
            <person name="Palm P."/>
            <person name="Gross K."/>
            <person name="Schuster S.C."/>
            <person name="Rampp M."/>
            <person name="Oesterhelt D."/>
        </authorList>
    </citation>
    <scope>NUCLEOTIDE SEQUENCE [LARGE SCALE GENOMIC DNA]</scope>
    <source>
        <strain evidence="3">DSM 16854 / JCM 12705 / C23</strain>
    </source>
</reference>
<organism evidence="2 3">
    <name type="scientific">Haloquadratum walsbyi (strain DSM 16854 / JCM 12705 / C23)</name>
    <dbReference type="NCBI Taxonomy" id="768065"/>
    <lineage>
        <taxon>Archaea</taxon>
        <taxon>Methanobacteriati</taxon>
        <taxon>Methanobacteriota</taxon>
        <taxon>Stenosarchaea group</taxon>
        <taxon>Halobacteria</taxon>
        <taxon>Halobacteriales</taxon>
        <taxon>Haloferacaceae</taxon>
        <taxon>Haloquadratum</taxon>
    </lineage>
</organism>
<dbReference type="AlphaFoldDB" id="G0LI64"/>
<dbReference type="Pfam" id="PF23921">
    <property type="entry name" value="DUF7260"/>
    <property type="match status" value="1"/>
</dbReference>
<dbReference type="GeneID" id="12446558"/>
<dbReference type="RefSeq" id="WP_014555558.1">
    <property type="nucleotide sequence ID" value="NC_017459.1"/>
</dbReference>
<feature type="domain" description="DUF7260" evidence="1">
    <location>
        <begin position="16"/>
        <end position="258"/>
    </location>
</feature>
<sequence length="271" mass="31135">MEPPAICFDRSFTEVFDDIINTLLTERAQTEAEYDAFIEFGERISDQRLTSPSCSYADISGRAITAHQEYAQPQAPTRLNLIRSAYQDTVMNLPFYTDEYDDTYFESISEEFGSEIATALTTPECFGPTALNALFNRIETAKSERQNHIDACDRERDSIETAADRLIPIDQELSTLTTVNFDLQSFGALDAHHNRLSILTDHCESAAQTRQETIRKHREFYTISQEDMDVTAYFYREYDITYPVLAMCSDLTARITRFRERIERTVISSPE</sequence>
<name>G0LI64_HALWC</name>
<gene>
    <name evidence="2" type="ordered locus">Hqrw_1861</name>
</gene>
<accession>G0LI64</accession>
<evidence type="ECO:0000259" key="1">
    <source>
        <dbReference type="Pfam" id="PF23921"/>
    </source>
</evidence>
<dbReference type="Proteomes" id="UP000007954">
    <property type="component" value="Chromosome"/>
</dbReference>
<evidence type="ECO:0000313" key="2">
    <source>
        <dbReference type="EMBL" id="CCC39784.1"/>
    </source>
</evidence>
<dbReference type="KEGG" id="hwc:Hqrw_1861"/>
<dbReference type="OrthoDB" id="206489at2157"/>
<dbReference type="HOGENOM" id="CLU_076271_0_0_2"/>
<evidence type="ECO:0000313" key="3">
    <source>
        <dbReference type="Proteomes" id="UP000007954"/>
    </source>
</evidence>
<dbReference type="InterPro" id="IPR055684">
    <property type="entry name" value="DUF7260"/>
</dbReference>
<proteinExistence type="predicted"/>
<protein>
    <recommendedName>
        <fullName evidence="1">DUF7260 domain-containing protein</fullName>
    </recommendedName>
</protein>
<dbReference type="EMBL" id="FR746099">
    <property type="protein sequence ID" value="CCC39784.1"/>
    <property type="molecule type" value="Genomic_DNA"/>
</dbReference>